<dbReference type="OrthoDB" id="3224413at2759"/>
<feature type="region of interest" description="Disordered" evidence="1">
    <location>
        <begin position="14"/>
        <end position="47"/>
    </location>
</feature>
<dbReference type="EMBL" id="KN838578">
    <property type="protein sequence ID" value="KIK03601.1"/>
    <property type="molecule type" value="Genomic_DNA"/>
</dbReference>
<dbReference type="Pfam" id="PF20415">
    <property type="entry name" value="DUF6699"/>
    <property type="match status" value="1"/>
</dbReference>
<evidence type="ECO:0000256" key="1">
    <source>
        <dbReference type="SAM" id="MobiDB-lite"/>
    </source>
</evidence>
<dbReference type="InterPro" id="IPR046522">
    <property type="entry name" value="DUF6699"/>
</dbReference>
<reference evidence="3 4" key="1">
    <citation type="submission" date="2014-04" db="EMBL/GenBank/DDBJ databases">
        <authorList>
            <consortium name="DOE Joint Genome Institute"/>
            <person name="Kuo A."/>
            <person name="Kohler A."/>
            <person name="Nagy L.G."/>
            <person name="Floudas D."/>
            <person name="Copeland A."/>
            <person name="Barry K.W."/>
            <person name="Cichocki N."/>
            <person name="Veneault-Fourrey C."/>
            <person name="LaButti K."/>
            <person name="Lindquist E.A."/>
            <person name="Lipzen A."/>
            <person name="Lundell T."/>
            <person name="Morin E."/>
            <person name="Murat C."/>
            <person name="Sun H."/>
            <person name="Tunlid A."/>
            <person name="Henrissat B."/>
            <person name="Grigoriev I.V."/>
            <person name="Hibbett D.S."/>
            <person name="Martin F."/>
            <person name="Nordberg H.P."/>
            <person name="Cantor M.N."/>
            <person name="Hua S.X."/>
        </authorList>
    </citation>
    <scope>NUCLEOTIDE SEQUENCE [LARGE SCALE GENOMIC DNA]</scope>
    <source>
        <strain evidence="3 4">LaAM-08-1</strain>
    </source>
</reference>
<gene>
    <name evidence="3" type="ORF">K443DRAFT_469297</name>
</gene>
<dbReference type="AlphaFoldDB" id="A0A0C9XFC7"/>
<evidence type="ECO:0000313" key="4">
    <source>
        <dbReference type="Proteomes" id="UP000054477"/>
    </source>
</evidence>
<name>A0A0C9XFC7_9AGAR</name>
<feature type="compositionally biased region" description="Low complexity" evidence="1">
    <location>
        <begin position="21"/>
        <end position="32"/>
    </location>
</feature>
<sequence>MKRVQFAPTNIVYSPIPATPSPCRSPSSLPSSPDIPTPPPELEYSSTGGVYPRSPYPQPNNEIYPDQIDPKNMQIHFLLAFTPYAEPALAYDLTLHPDSLNDQVSFPTFYEPATQPPMRSILIICPQLKQWDPIEVTATRSGSEYVTVDDVLTAIYVHLRNAISHSEYASCTERQAVDAAWLARWSRIQDAELRAAEHQKGVKRVDLLLGQNRFLGLSGTLRGPDIWELNVSR</sequence>
<protein>
    <recommendedName>
        <fullName evidence="2">DUF6699 domain-containing protein</fullName>
    </recommendedName>
</protein>
<organism evidence="3 4">
    <name type="scientific">Laccaria amethystina LaAM-08-1</name>
    <dbReference type="NCBI Taxonomy" id="1095629"/>
    <lineage>
        <taxon>Eukaryota</taxon>
        <taxon>Fungi</taxon>
        <taxon>Dikarya</taxon>
        <taxon>Basidiomycota</taxon>
        <taxon>Agaricomycotina</taxon>
        <taxon>Agaricomycetes</taxon>
        <taxon>Agaricomycetidae</taxon>
        <taxon>Agaricales</taxon>
        <taxon>Agaricineae</taxon>
        <taxon>Hydnangiaceae</taxon>
        <taxon>Laccaria</taxon>
    </lineage>
</organism>
<proteinExistence type="predicted"/>
<dbReference type="Proteomes" id="UP000054477">
    <property type="component" value="Unassembled WGS sequence"/>
</dbReference>
<dbReference type="HOGENOM" id="CLU_085813_0_0_1"/>
<accession>A0A0C9XFC7</accession>
<reference evidence="4" key="2">
    <citation type="submission" date="2015-01" db="EMBL/GenBank/DDBJ databases">
        <title>Evolutionary Origins and Diversification of the Mycorrhizal Mutualists.</title>
        <authorList>
            <consortium name="DOE Joint Genome Institute"/>
            <consortium name="Mycorrhizal Genomics Consortium"/>
            <person name="Kohler A."/>
            <person name="Kuo A."/>
            <person name="Nagy L.G."/>
            <person name="Floudas D."/>
            <person name="Copeland A."/>
            <person name="Barry K.W."/>
            <person name="Cichocki N."/>
            <person name="Veneault-Fourrey C."/>
            <person name="LaButti K."/>
            <person name="Lindquist E.A."/>
            <person name="Lipzen A."/>
            <person name="Lundell T."/>
            <person name="Morin E."/>
            <person name="Murat C."/>
            <person name="Riley R."/>
            <person name="Ohm R."/>
            <person name="Sun H."/>
            <person name="Tunlid A."/>
            <person name="Henrissat B."/>
            <person name="Grigoriev I.V."/>
            <person name="Hibbett D.S."/>
            <person name="Martin F."/>
        </authorList>
    </citation>
    <scope>NUCLEOTIDE SEQUENCE [LARGE SCALE GENOMIC DNA]</scope>
    <source>
        <strain evidence="4">LaAM-08-1</strain>
    </source>
</reference>
<evidence type="ECO:0000259" key="2">
    <source>
        <dbReference type="Pfam" id="PF20415"/>
    </source>
</evidence>
<dbReference type="STRING" id="1095629.A0A0C9XFC7"/>
<evidence type="ECO:0000313" key="3">
    <source>
        <dbReference type="EMBL" id="KIK03601.1"/>
    </source>
</evidence>
<feature type="domain" description="DUF6699" evidence="2">
    <location>
        <begin position="89"/>
        <end position="219"/>
    </location>
</feature>
<keyword evidence="4" id="KW-1185">Reference proteome</keyword>